<feature type="domain" description="C2H2-type" evidence="3">
    <location>
        <begin position="76"/>
        <end position="98"/>
    </location>
</feature>
<dbReference type="InterPro" id="IPR001680">
    <property type="entry name" value="WD40_rpt"/>
</dbReference>
<dbReference type="Gene3D" id="2.130.10.10">
    <property type="entry name" value="YVTN repeat-like/Quinoprotein amine dehydrogenase"/>
    <property type="match status" value="1"/>
</dbReference>
<dbReference type="PROSITE" id="PS00028">
    <property type="entry name" value="ZINC_FINGER_C2H2_1"/>
    <property type="match status" value="2"/>
</dbReference>
<feature type="region of interest" description="Disordered" evidence="2">
    <location>
        <begin position="1289"/>
        <end position="1308"/>
    </location>
</feature>
<dbReference type="SMART" id="SM00355">
    <property type="entry name" value="ZnF_C2H2"/>
    <property type="match status" value="3"/>
</dbReference>
<feature type="compositionally biased region" description="Low complexity" evidence="2">
    <location>
        <begin position="1177"/>
        <end position="1193"/>
    </location>
</feature>
<reference evidence="4" key="1">
    <citation type="journal article" date="2023" name="G3 (Bethesda)">
        <title>A reference genome for the long-term kleptoplast-retaining sea slug Elysia crispata morphotype clarki.</title>
        <authorList>
            <person name="Eastman K.E."/>
            <person name="Pendleton A.L."/>
            <person name="Shaikh M.A."/>
            <person name="Suttiyut T."/>
            <person name="Ogas R."/>
            <person name="Tomko P."/>
            <person name="Gavelis G."/>
            <person name="Widhalm J.R."/>
            <person name="Wisecaver J.H."/>
        </authorList>
    </citation>
    <scope>NUCLEOTIDE SEQUENCE</scope>
    <source>
        <strain evidence="4">ECLA1</strain>
    </source>
</reference>
<dbReference type="Proteomes" id="UP001283361">
    <property type="component" value="Unassembled WGS sequence"/>
</dbReference>
<evidence type="ECO:0000256" key="2">
    <source>
        <dbReference type="SAM" id="MobiDB-lite"/>
    </source>
</evidence>
<feature type="compositionally biased region" description="Basic and acidic residues" evidence="2">
    <location>
        <begin position="568"/>
        <end position="601"/>
    </location>
</feature>
<dbReference type="InterPro" id="IPR015943">
    <property type="entry name" value="WD40/YVTN_repeat-like_dom_sf"/>
</dbReference>
<feature type="compositionally biased region" description="Polar residues" evidence="2">
    <location>
        <begin position="442"/>
        <end position="453"/>
    </location>
</feature>
<feature type="region of interest" description="Disordered" evidence="2">
    <location>
        <begin position="790"/>
        <end position="839"/>
    </location>
</feature>
<name>A0AAE1B4K3_9GAST</name>
<feature type="compositionally biased region" description="Low complexity" evidence="2">
    <location>
        <begin position="550"/>
        <end position="563"/>
    </location>
</feature>
<feature type="compositionally biased region" description="Basic and acidic residues" evidence="2">
    <location>
        <begin position="396"/>
        <end position="409"/>
    </location>
</feature>
<feature type="compositionally biased region" description="Basic and acidic residues" evidence="2">
    <location>
        <begin position="1607"/>
        <end position="1619"/>
    </location>
</feature>
<feature type="compositionally biased region" description="Polar residues" evidence="2">
    <location>
        <begin position="1092"/>
        <end position="1111"/>
    </location>
</feature>
<feature type="region of interest" description="Disordered" evidence="2">
    <location>
        <begin position="1313"/>
        <end position="1332"/>
    </location>
</feature>
<dbReference type="Pfam" id="PF12874">
    <property type="entry name" value="zf-met"/>
    <property type="match status" value="1"/>
</dbReference>
<feature type="region of interest" description="Disordered" evidence="2">
    <location>
        <begin position="869"/>
        <end position="942"/>
    </location>
</feature>
<feature type="domain" description="C2H2-type" evidence="3">
    <location>
        <begin position="2293"/>
        <end position="2317"/>
    </location>
</feature>
<feature type="region of interest" description="Disordered" evidence="2">
    <location>
        <begin position="1824"/>
        <end position="1848"/>
    </location>
</feature>
<feature type="region of interest" description="Disordered" evidence="2">
    <location>
        <begin position="1599"/>
        <end position="1619"/>
    </location>
</feature>
<accession>A0AAE1B4K3</accession>
<feature type="compositionally biased region" description="Basic and acidic residues" evidence="2">
    <location>
        <begin position="1291"/>
        <end position="1301"/>
    </location>
</feature>
<keyword evidence="1" id="KW-0175">Coiled coil</keyword>
<dbReference type="GO" id="GO:0003723">
    <property type="term" value="F:RNA binding"/>
    <property type="evidence" value="ECO:0007669"/>
    <property type="project" value="InterPro"/>
</dbReference>
<dbReference type="GO" id="GO:0017124">
    <property type="term" value="F:SH3 domain binding"/>
    <property type="evidence" value="ECO:0007669"/>
    <property type="project" value="TreeGrafter"/>
</dbReference>
<dbReference type="EMBL" id="JAWDGP010000590">
    <property type="protein sequence ID" value="KAK3799264.1"/>
    <property type="molecule type" value="Genomic_DNA"/>
</dbReference>
<dbReference type="GO" id="GO:0016020">
    <property type="term" value="C:membrane"/>
    <property type="evidence" value="ECO:0007669"/>
    <property type="project" value="TreeGrafter"/>
</dbReference>
<keyword evidence="5" id="KW-1185">Reference proteome</keyword>
<feature type="coiled-coil region" evidence="1">
    <location>
        <begin position="1371"/>
        <end position="1398"/>
    </location>
</feature>
<feature type="compositionally biased region" description="Basic and acidic residues" evidence="2">
    <location>
        <begin position="1731"/>
        <end position="1745"/>
    </location>
</feature>
<dbReference type="InterPro" id="IPR013087">
    <property type="entry name" value="Znf_C2H2_type"/>
</dbReference>
<dbReference type="SMART" id="SM00320">
    <property type="entry name" value="WD40"/>
    <property type="match status" value="4"/>
</dbReference>
<dbReference type="PANTHER" id="PTHR14435">
    <property type="entry name" value="ZINC FINGER PROTEIN 106"/>
    <property type="match status" value="1"/>
</dbReference>
<feature type="region of interest" description="Disordered" evidence="2">
    <location>
        <begin position="1646"/>
        <end position="1675"/>
    </location>
</feature>
<feature type="region of interest" description="Disordered" evidence="2">
    <location>
        <begin position="549"/>
        <end position="645"/>
    </location>
</feature>
<evidence type="ECO:0000313" key="4">
    <source>
        <dbReference type="EMBL" id="KAK3799264.1"/>
    </source>
</evidence>
<feature type="compositionally biased region" description="Polar residues" evidence="2">
    <location>
        <begin position="1194"/>
        <end position="1207"/>
    </location>
</feature>
<feature type="compositionally biased region" description="Basic and acidic residues" evidence="2">
    <location>
        <begin position="800"/>
        <end position="810"/>
    </location>
</feature>
<feature type="region of interest" description="Disordered" evidence="2">
    <location>
        <begin position="1"/>
        <end position="24"/>
    </location>
</feature>
<feature type="compositionally biased region" description="Polar residues" evidence="2">
    <location>
        <begin position="1320"/>
        <end position="1332"/>
    </location>
</feature>
<dbReference type="InterPro" id="IPR036322">
    <property type="entry name" value="WD40_repeat_dom_sf"/>
</dbReference>
<dbReference type="InterPro" id="IPR042622">
    <property type="entry name" value="Znf106"/>
</dbReference>
<feature type="region of interest" description="Disordered" evidence="2">
    <location>
        <begin position="1727"/>
        <end position="1776"/>
    </location>
</feature>
<dbReference type="SUPFAM" id="SSF50978">
    <property type="entry name" value="WD40 repeat-like"/>
    <property type="match status" value="1"/>
</dbReference>
<evidence type="ECO:0000256" key="1">
    <source>
        <dbReference type="SAM" id="Coils"/>
    </source>
</evidence>
<feature type="compositionally biased region" description="Basic residues" evidence="2">
    <location>
        <begin position="1"/>
        <end position="10"/>
    </location>
</feature>
<organism evidence="4 5">
    <name type="scientific">Elysia crispata</name>
    <name type="common">lettuce slug</name>
    <dbReference type="NCBI Taxonomy" id="231223"/>
    <lineage>
        <taxon>Eukaryota</taxon>
        <taxon>Metazoa</taxon>
        <taxon>Spiralia</taxon>
        <taxon>Lophotrochozoa</taxon>
        <taxon>Mollusca</taxon>
        <taxon>Gastropoda</taxon>
        <taxon>Heterobranchia</taxon>
        <taxon>Euthyneura</taxon>
        <taxon>Panpulmonata</taxon>
        <taxon>Sacoglossa</taxon>
        <taxon>Placobranchoidea</taxon>
        <taxon>Plakobranchidae</taxon>
        <taxon>Elysia</taxon>
    </lineage>
</organism>
<feature type="region of interest" description="Disordered" evidence="2">
    <location>
        <begin position="362"/>
        <end position="456"/>
    </location>
</feature>
<proteinExistence type="predicted"/>
<gene>
    <name evidence="4" type="ORF">RRG08_054390</name>
</gene>
<dbReference type="GO" id="GO:0005829">
    <property type="term" value="C:cytosol"/>
    <property type="evidence" value="ECO:0007669"/>
    <property type="project" value="TreeGrafter"/>
</dbReference>
<feature type="region of interest" description="Disordered" evidence="2">
    <location>
        <begin position="1092"/>
        <end position="1115"/>
    </location>
</feature>
<feature type="region of interest" description="Disordered" evidence="2">
    <location>
        <begin position="1177"/>
        <end position="1207"/>
    </location>
</feature>
<dbReference type="PANTHER" id="PTHR14435:SF2">
    <property type="entry name" value="ZINC FINGER PROTEIN 106"/>
    <property type="match status" value="1"/>
</dbReference>
<feature type="compositionally biased region" description="Polar residues" evidence="2">
    <location>
        <begin position="368"/>
        <end position="393"/>
    </location>
</feature>
<feature type="region of interest" description="Disordered" evidence="2">
    <location>
        <begin position="1483"/>
        <end position="1537"/>
    </location>
</feature>
<feature type="compositionally biased region" description="Polar residues" evidence="2">
    <location>
        <begin position="1495"/>
        <end position="1524"/>
    </location>
</feature>
<comment type="caution">
    <text evidence="4">The sequence shown here is derived from an EMBL/GenBank/DDBJ whole genome shotgun (WGS) entry which is preliminary data.</text>
</comment>
<protein>
    <recommendedName>
        <fullName evidence="3">C2H2-type domain-containing protein</fullName>
    </recommendedName>
</protein>
<evidence type="ECO:0000259" key="3">
    <source>
        <dbReference type="PROSITE" id="PS00028"/>
    </source>
</evidence>
<feature type="compositionally biased region" description="Basic and acidic residues" evidence="2">
    <location>
        <begin position="1753"/>
        <end position="1765"/>
    </location>
</feature>
<sequence length="2329" mass="255951">MSKQSKKNKKSQPGSIQKNPKHVFKKLKLKFKQGKTRKKMSDLSSEASSVRSLVASEKSGFAASRPSLGSNRKLQCDLCKLSYSSDKDLKEHLVSLMHHTKLENKDENSVHNCVLCKVECKDMADYRKHIGLSSHLEEIALLKEEKRRPKQSKWGPKIYEGERHQFRGGKQFNSNKFNSGFYNKSVNSVPWNYNKNQERCKNLRYQAPPLDNFWSGQEEGINESSFDGYGTVFSYQDFFMDFNIYPRENNTHDWISGSHMGSGGKNCEPWGSAMYRNRYGPPKPESHLQYDRRGYYQNKRDFHGPRFFENSQSGHWDEHSLSEQEKFLASIDENNEGRDKFNWKRVNISTGVDVDNQRVSDSVRWGSGTKNKIHTPSSAKDVQDQQVLDTSVQPVMDRKRPMQDDEPKDACGSAAPKTFCSRVSLHNDKPPMQDGHAPVKQRQINTSSTSTAATDKLDNASDDLLQRAERLCKELRERRMASSQVNSNKVKTKHATLLSQKLDAISQQRQQKYFKGIIKDLQDVSSADSGISTSGMSQDAKKYNHRKFLSESSKVDPSPSLSSGKQKSLGEIRKSLEEAVQISEDKEPEVSKKRQKTDEKTCSYGFPNIPSDVISPTLNKQGLAVSQRERRDSSSSTGSKQSLKAVVRPQILTKDSLKKIINAPRSRDERVQLAKLLHSRDDAHHKTAVGTGTSRPLQLEGLYDSQCLDLDAATGAASSGDVTNTIKLEDLGGEVREKILSLIGSSCPGLEELQLPVPESQTQFSAHQTMSDEEETTVLSSTQGFLSLGKKQGNVSMGKKKSDVDTDSIKKKAKKKAAVGLKNSTAKDDKNTSTDSLNTDCDKVIKKKPKFPSSEIIIVNLIDSEEEFQSSKTVSKHDLDPTTGSQEMKGRTPNKQKKIKKKDEAKAGHGIQSRSSLESDDILNGVHLSSKKQRSQESLPQTSSHIDGTVLCLCSSKSSAKLPTSKKKTSLGSGTYLDKETSKESLPEICSLTHGTVRTLKSAEKLPASKRKISGGNGTDCEKKTTKDSLQEICSNVNGTLQRVKSSEKLSTSKRNLSLGTEIGFDKESNKDALPDNDSHVHGTVINLSTSNVSEKLSTSKGKTNQETGSNFDKEANIHGTALNLSGTKALEKVLTSSGKNFKSKKSKAAEELSLNSQNVKEKYPLLMKSSPYRILTSSSSLSPPTTTVVSSTRNQAPASSDIYSSNPSTVARPYAKAVAVSSSVSSSCSAPSTSIAPLSSVSLAQINPAHTVNLQLPPSIHLANRQSQPEAIPAPVEAVSEDIKINWTKSEGETKDEQSGLKETSVVVMDDSDDAVSGEDNNPTLSSSTYAGEASNQAMTELLLLSEREEQMKQEAMSMELRLTRLHRLLEQAVVQINKCTERRAQLQEEEKEISNKRLSLLRGAAKCKTSDTSSTSLSLNQSSAISSIETRHAEPAIDSISLGKLATASLSSSHSSALTTSSKSPTKSSLSKADWLAKFSSFLPPDPTRENTKSAPDTDLQQNQKLSNFVQKSQESMQLSHTQDTEDPPNEARDEIYCGISSSSSRGSESGKVVPASAATGSAFMKEEIPTAPSTKVLKEFPYMYVGTFLTPSAPVNKTRASPASHEKDENTVSIRNKDSVYNTREIREAQTLDRLSQTIIPLSEPEAKIHPSGSIGTGDDSDIGSVASSMASGTSLGEQITHYCRATPGASLDPPRTGSGLRVVGAAARQQLPDLSVIISSDASLSDHYSESNHRGEDKEGESVYSSSKGTERGKVDEERSEQAAGHTEIGRRGIYGRLNQEAVRSAEALHLMERNFQEELKSKSQRGEEEIEDVTMLASAHAPSKVSEVSLSDSAGTGGGKRKKLLTRQEREARQLTRHRKRWFVSSSSDEEQVEEIEMGEGQNTISPVTSSHKDEIGGLKTELVLPKQENIVVAECDSSTGLGIVDSESICQRTQTLLEMKESFERTFGRSPRTKAALVRDRELNLGVNSTTSTFSKGLDRGDNCRSDISLAGDEVRDISLRRFKGNNRPVCEMQVVDSHLYVGYQNFCISVFDLEGSSEEQISEHPFEQLGCFYVTEINNMLTVIVGNGCVLTFCSASDTQIPSQDMGTPIRCILYSDLELFIGLETGEICVINAKTMEQQSRFICSDHSLNSMAVAQEGAMRLLCVAAQDGSISVINSRQGLLLRILSGHVQAAYSLQVDKSSVFSCSMDGMVLEQNLHTTTIEHVYKAQTGVTAIHLYRNYLLTAGIDSLIRCFDIKTGKLIQVNYGAGKGVLSKIIVIDNKLITGNMEGVVDVIDFNIDVQNKCPMPSCNLNFGHRNHLLWHQQQKQHFFNSEETATVII</sequence>
<evidence type="ECO:0000313" key="5">
    <source>
        <dbReference type="Proteomes" id="UP001283361"/>
    </source>
</evidence>